<accession>A0A0C2YF12</accession>
<dbReference type="Proteomes" id="UP000053424">
    <property type="component" value="Unassembled WGS sequence"/>
</dbReference>
<dbReference type="OrthoDB" id="3262732at2759"/>
<keyword evidence="3" id="KW-1185">Reference proteome</keyword>
<reference evidence="2 3" key="1">
    <citation type="submission" date="2014-04" db="EMBL/GenBank/DDBJ databases">
        <authorList>
            <consortium name="DOE Joint Genome Institute"/>
            <person name="Kuo A."/>
            <person name="Gay G."/>
            <person name="Dore J."/>
            <person name="Kohler A."/>
            <person name="Nagy L.G."/>
            <person name="Floudas D."/>
            <person name="Copeland A."/>
            <person name="Barry K.W."/>
            <person name="Cichocki N."/>
            <person name="Veneault-Fourrey C."/>
            <person name="LaButti K."/>
            <person name="Lindquist E.A."/>
            <person name="Lipzen A."/>
            <person name="Lundell T."/>
            <person name="Morin E."/>
            <person name="Murat C."/>
            <person name="Sun H."/>
            <person name="Tunlid A."/>
            <person name="Henrissat B."/>
            <person name="Grigoriev I.V."/>
            <person name="Hibbett D.S."/>
            <person name="Martin F."/>
            <person name="Nordberg H.P."/>
            <person name="Cantor M.N."/>
            <person name="Hua S.X."/>
        </authorList>
    </citation>
    <scope>NUCLEOTIDE SEQUENCE [LARGE SCALE GENOMIC DNA]</scope>
    <source>
        <strain evidence="3">h7</strain>
    </source>
</reference>
<reference evidence="3" key="2">
    <citation type="submission" date="2015-01" db="EMBL/GenBank/DDBJ databases">
        <title>Evolutionary Origins and Diversification of the Mycorrhizal Mutualists.</title>
        <authorList>
            <consortium name="DOE Joint Genome Institute"/>
            <consortium name="Mycorrhizal Genomics Consortium"/>
            <person name="Kohler A."/>
            <person name="Kuo A."/>
            <person name="Nagy L.G."/>
            <person name="Floudas D."/>
            <person name="Copeland A."/>
            <person name="Barry K.W."/>
            <person name="Cichocki N."/>
            <person name="Veneault-Fourrey C."/>
            <person name="LaButti K."/>
            <person name="Lindquist E.A."/>
            <person name="Lipzen A."/>
            <person name="Lundell T."/>
            <person name="Morin E."/>
            <person name="Murat C."/>
            <person name="Riley R."/>
            <person name="Ohm R."/>
            <person name="Sun H."/>
            <person name="Tunlid A."/>
            <person name="Henrissat B."/>
            <person name="Grigoriev I.V."/>
            <person name="Hibbett D.S."/>
            <person name="Martin F."/>
        </authorList>
    </citation>
    <scope>NUCLEOTIDE SEQUENCE [LARGE SCALE GENOMIC DNA]</scope>
    <source>
        <strain evidence="3">h7</strain>
    </source>
</reference>
<feature type="compositionally biased region" description="Basic and acidic residues" evidence="1">
    <location>
        <begin position="29"/>
        <end position="39"/>
    </location>
</feature>
<feature type="region of interest" description="Disordered" evidence="1">
    <location>
        <begin position="28"/>
        <end position="105"/>
    </location>
</feature>
<proteinExistence type="predicted"/>
<dbReference type="HOGENOM" id="CLU_2291895_0_0_1"/>
<gene>
    <name evidence="2" type="ORF">M413DRAFT_440107</name>
</gene>
<feature type="compositionally biased region" description="Polar residues" evidence="1">
    <location>
        <begin position="40"/>
        <end position="49"/>
    </location>
</feature>
<protein>
    <submittedName>
        <fullName evidence="2">Uncharacterized protein</fullName>
    </submittedName>
</protein>
<dbReference type="EMBL" id="KN831769">
    <property type="protein sequence ID" value="KIM48378.1"/>
    <property type="molecule type" value="Genomic_DNA"/>
</dbReference>
<evidence type="ECO:0000256" key="1">
    <source>
        <dbReference type="SAM" id="MobiDB-lite"/>
    </source>
</evidence>
<organism evidence="2 3">
    <name type="scientific">Hebeloma cylindrosporum</name>
    <dbReference type="NCBI Taxonomy" id="76867"/>
    <lineage>
        <taxon>Eukaryota</taxon>
        <taxon>Fungi</taxon>
        <taxon>Dikarya</taxon>
        <taxon>Basidiomycota</taxon>
        <taxon>Agaricomycotina</taxon>
        <taxon>Agaricomycetes</taxon>
        <taxon>Agaricomycetidae</taxon>
        <taxon>Agaricales</taxon>
        <taxon>Agaricineae</taxon>
        <taxon>Hymenogastraceae</taxon>
        <taxon>Hebeloma</taxon>
    </lineage>
</organism>
<evidence type="ECO:0000313" key="3">
    <source>
        <dbReference type="Proteomes" id="UP000053424"/>
    </source>
</evidence>
<name>A0A0C2YF12_HEBCY</name>
<sequence length="105" mass="11817">MTASLEQQKQLYSKQLAAYTLRQWNIVQQRDEERSRNEKPSTSAESQTGEGEDQGVAPGDRENTSDGETTPGVKQKTDGNKSRIQAIDFGFRRNRPKNNSSARQT</sequence>
<dbReference type="AlphaFoldDB" id="A0A0C2YF12"/>
<evidence type="ECO:0000313" key="2">
    <source>
        <dbReference type="EMBL" id="KIM48378.1"/>
    </source>
</evidence>